<reference evidence="3" key="1">
    <citation type="journal article" date="2015" name="PLoS Genet.">
        <title>The dynamic genome and transcriptome of the human fungal pathogen Blastomyces and close relative Emmonsia.</title>
        <authorList>
            <person name="Munoz J.F."/>
            <person name="Gauthier G.M."/>
            <person name="Desjardins C.A."/>
            <person name="Gallo J.E."/>
            <person name="Holder J."/>
            <person name="Sullivan T.D."/>
            <person name="Marty A.J."/>
            <person name="Carmen J.C."/>
            <person name="Chen Z."/>
            <person name="Ding L."/>
            <person name="Gujja S."/>
            <person name="Magrini V."/>
            <person name="Misas E."/>
            <person name="Mitreva M."/>
            <person name="Priest M."/>
            <person name="Saif S."/>
            <person name="Whiston E.A."/>
            <person name="Young S."/>
            <person name="Zeng Q."/>
            <person name="Goldman W.E."/>
            <person name="Mardis E.R."/>
            <person name="Taylor J.W."/>
            <person name="McEwen J.G."/>
            <person name="Clay O.K."/>
            <person name="Klein B.S."/>
            <person name="Cuomo C.A."/>
        </authorList>
    </citation>
    <scope>NUCLEOTIDE SEQUENCE [LARGE SCALE GENOMIC DNA]</scope>
    <source>
        <strain evidence="3">UAMH 3008</strain>
    </source>
</reference>
<dbReference type="AlphaFoldDB" id="A0A0G2IXW0"/>
<feature type="compositionally biased region" description="Basic residues" evidence="1">
    <location>
        <begin position="1"/>
        <end position="12"/>
    </location>
</feature>
<comment type="caution">
    <text evidence="2">The sequence shown here is derived from an EMBL/GenBank/DDBJ whole genome shotgun (WGS) entry which is preliminary data.</text>
</comment>
<feature type="region of interest" description="Disordered" evidence="1">
    <location>
        <begin position="162"/>
        <end position="198"/>
    </location>
</feature>
<sequence>MSTIGHRLRRPEKRGEEEQEATLHKRSCQRHSRRCSGNLDAQSMIHGCVWRKKRGVQRDPMISCLQDRGVQRLIRRALYNKRTTKWDRAVANEGTRRVPGVCIEIITKDRQDKWLGGREKETWRGQGSGTLDNIFASQVDRAANLYDGDQDGNWDEIYNETGSGGQYRRQSTASAEQQLGTDRARYRTEQQSRQNSQM</sequence>
<dbReference type="Proteomes" id="UP000034164">
    <property type="component" value="Unassembled WGS sequence"/>
</dbReference>
<dbReference type="EMBL" id="LCZI01001610">
    <property type="protein sequence ID" value="KKZ60034.1"/>
    <property type="molecule type" value="Genomic_DNA"/>
</dbReference>
<evidence type="ECO:0000256" key="1">
    <source>
        <dbReference type="SAM" id="MobiDB-lite"/>
    </source>
</evidence>
<feature type="compositionally biased region" description="Polar residues" evidence="1">
    <location>
        <begin position="168"/>
        <end position="180"/>
    </location>
</feature>
<proteinExistence type="predicted"/>
<gene>
    <name evidence="2" type="ORF">EMCG_05216</name>
</gene>
<feature type="region of interest" description="Disordered" evidence="1">
    <location>
        <begin position="1"/>
        <end position="25"/>
    </location>
</feature>
<evidence type="ECO:0000313" key="3">
    <source>
        <dbReference type="Proteomes" id="UP000034164"/>
    </source>
</evidence>
<accession>A0A0G2IXW0</accession>
<name>A0A0G2IXW0_9EURO</name>
<dbReference type="VEuPathDB" id="FungiDB:EMCG_05216"/>
<protein>
    <submittedName>
        <fullName evidence="2">Uncharacterized protein</fullName>
    </submittedName>
</protein>
<evidence type="ECO:0000313" key="2">
    <source>
        <dbReference type="EMBL" id="KKZ60034.1"/>
    </source>
</evidence>
<organism evidence="2 3">
    <name type="scientific">[Emmonsia] crescens</name>
    <dbReference type="NCBI Taxonomy" id="73230"/>
    <lineage>
        <taxon>Eukaryota</taxon>
        <taxon>Fungi</taxon>
        <taxon>Dikarya</taxon>
        <taxon>Ascomycota</taxon>
        <taxon>Pezizomycotina</taxon>
        <taxon>Eurotiomycetes</taxon>
        <taxon>Eurotiomycetidae</taxon>
        <taxon>Onygenales</taxon>
        <taxon>Ajellomycetaceae</taxon>
        <taxon>Emergomyces</taxon>
    </lineage>
</organism>